<dbReference type="GO" id="GO:0006779">
    <property type="term" value="P:porphyrin-containing compound biosynthetic process"/>
    <property type="evidence" value="ECO:0007669"/>
    <property type="project" value="TreeGrafter"/>
</dbReference>
<comment type="caution">
    <text evidence="1">The sequence shown here is derived from an EMBL/GenBank/DDBJ whole genome shotgun (WGS) entry which is preliminary data.</text>
</comment>
<dbReference type="AlphaFoldDB" id="A0A2K2U850"/>
<organism evidence="1 2">
    <name type="scientific">Rubneribacter badeniensis</name>
    <dbReference type="NCBI Taxonomy" id="2070688"/>
    <lineage>
        <taxon>Bacteria</taxon>
        <taxon>Bacillati</taxon>
        <taxon>Actinomycetota</taxon>
        <taxon>Coriobacteriia</taxon>
        <taxon>Eggerthellales</taxon>
        <taxon>Eggerthellaceae</taxon>
        <taxon>Rubneribacter</taxon>
    </lineage>
</organism>
<gene>
    <name evidence="1" type="ORF">C2L80_01385</name>
</gene>
<accession>A0A2K2U850</accession>
<evidence type="ECO:0000313" key="2">
    <source>
        <dbReference type="Proteomes" id="UP000236488"/>
    </source>
</evidence>
<dbReference type="PANTHER" id="PTHR13932:SF5">
    <property type="entry name" value="RADICAL S-ADENOSYL METHIONINE DOMAIN-CONTAINING PROTEIN 1, MITOCHONDRIAL"/>
    <property type="match status" value="1"/>
</dbReference>
<dbReference type="Proteomes" id="UP000236488">
    <property type="component" value="Unassembled WGS sequence"/>
</dbReference>
<reference evidence="1 2" key="1">
    <citation type="journal article" date="2018" name="Int. J. Syst. Evol. Microbiol.">
        <title>Rubneribacter badeniensis gen. nov., sp. nov. and Enteroscipio rubneri gen. nov., sp. nov., new members of the Eggerthellaceae isolated from human faeces.</title>
        <authorList>
            <person name="Danylec N."/>
            <person name="Gobl A."/>
            <person name="Stoll D.A."/>
            <person name="Hetzer B."/>
            <person name="Kulling S.E."/>
            <person name="Huch M."/>
        </authorList>
    </citation>
    <scope>NUCLEOTIDE SEQUENCE [LARGE SCALE GENOMIC DNA]</scope>
    <source>
        <strain evidence="1 2">ResAG-85</strain>
    </source>
</reference>
<dbReference type="GO" id="GO:0005737">
    <property type="term" value="C:cytoplasm"/>
    <property type="evidence" value="ECO:0007669"/>
    <property type="project" value="TreeGrafter"/>
</dbReference>
<dbReference type="RefSeq" id="WP_087196527.1">
    <property type="nucleotide sequence ID" value="NZ_PPEL01000003.1"/>
</dbReference>
<keyword evidence="2" id="KW-1185">Reference proteome</keyword>
<name>A0A2K2U850_9ACTN</name>
<dbReference type="SUPFAM" id="SSF102114">
    <property type="entry name" value="Radical SAM enzymes"/>
    <property type="match status" value="1"/>
</dbReference>
<dbReference type="InterPro" id="IPR034505">
    <property type="entry name" value="Coproporphyrinogen-III_oxidase"/>
</dbReference>
<evidence type="ECO:0008006" key="3">
    <source>
        <dbReference type="Google" id="ProtNLM"/>
    </source>
</evidence>
<evidence type="ECO:0000313" key="1">
    <source>
        <dbReference type="EMBL" id="PNV66378.1"/>
    </source>
</evidence>
<dbReference type="GO" id="GO:0051539">
    <property type="term" value="F:4 iron, 4 sulfur cluster binding"/>
    <property type="evidence" value="ECO:0007669"/>
    <property type="project" value="TreeGrafter"/>
</dbReference>
<dbReference type="EMBL" id="PPEL01000003">
    <property type="protein sequence ID" value="PNV66378.1"/>
    <property type="molecule type" value="Genomic_DNA"/>
</dbReference>
<dbReference type="PANTHER" id="PTHR13932">
    <property type="entry name" value="COPROPORPHYRINIGEN III OXIDASE"/>
    <property type="match status" value="1"/>
</dbReference>
<dbReference type="InterPro" id="IPR058240">
    <property type="entry name" value="rSAM_sf"/>
</dbReference>
<protein>
    <recommendedName>
        <fullName evidence="3">Elp3/MiaA/NifB-like radical SAM core domain-containing protein</fullName>
    </recommendedName>
</protein>
<sequence>MQACNLFISVPFSVRAADEPFGDPVRRNASPALKRAYVEAVVREMEGFSEDAEELAIESVTLGTGPTNALSAADLHLMLASAKRLFSIAPETPVYAAFDPGLLPAASLDELRSLGDPRPDFRYLTSDPNESEALGRPDAEAEMRESDALLERVGVRAIGMQVAVGIAGQTKDSLTRTLCDMRRPCVERVELVPLRPESPLALPDDDAAALLRHADEWLSEHGFAPSGPLRFARGEDNPYFGDRFAPVLTLADRETLSLGPGTASSVGGLAWSNTDDFALYLKRSADETAITERVSAIDEETLALRARLNALHRGEPIAYDPAVHAPLIDEGLLRFAGSEGREAVELSDKGRLRYLAVFKRLGATSS</sequence>
<proteinExistence type="predicted"/>